<dbReference type="EMBL" id="BNJK01000002">
    <property type="protein sequence ID" value="GHO99147.1"/>
    <property type="molecule type" value="Genomic_DNA"/>
</dbReference>
<sequence length="56" mass="6426">MIDHIIQAGKMLKIHPQIVMTMIGSFSEKHSQKHDPALLTDSLLYFREDILLSLYG</sequence>
<protein>
    <submittedName>
        <fullName evidence="1">Uncharacterized protein</fullName>
    </submittedName>
</protein>
<organism evidence="1 2">
    <name type="scientific">Reticulibacter mediterranei</name>
    <dbReference type="NCBI Taxonomy" id="2778369"/>
    <lineage>
        <taxon>Bacteria</taxon>
        <taxon>Bacillati</taxon>
        <taxon>Chloroflexota</taxon>
        <taxon>Ktedonobacteria</taxon>
        <taxon>Ktedonobacterales</taxon>
        <taxon>Reticulibacteraceae</taxon>
        <taxon>Reticulibacter</taxon>
    </lineage>
</organism>
<accession>A0A8J3IYL6</accession>
<proteinExistence type="predicted"/>
<evidence type="ECO:0000313" key="1">
    <source>
        <dbReference type="EMBL" id="GHO99147.1"/>
    </source>
</evidence>
<gene>
    <name evidence="1" type="ORF">KSF_091950</name>
</gene>
<dbReference type="AlphaFoldDB" id="A0A8J3IYL6"/>
<comment type="caution">
    <text evidence="1">The sequence shown here is derived from an EMBL/GenBank/DDBJ whole genome shotgun (WGS) entry which is preliminary data.</text>
</comment>
<keyword evidence="2" id="KW-1185">Reference proteome</keyword>
<reference evidence="1" key="1">
    <citation type="submission" date="2020-10" db="EMBL/GenBank/DDBJ databases">
        <title>Taxonomic study of unclassified bacteria belonging to the class Ktedonobacteria.</title>
        <authorList>
            <person name="Yabe S."/>
            <person name="Wang C.M."/>
            <person name="Zheng Y."/>
            <person name="Sakai Y."/>
            <person name="Cavaletti L."/>
            <person name="Monciardini P."/>
            <person name="Donadio S."/>
        </authorList>
    </citation>
    <scope>NUCLEOTIDE SEQUENCE</scope>
    <source>
        <strain evidence="1">ID150040</strain>
    </source>
</reference>
<name>A0A8J3IYL6_9CHLR</name>
<evidence type="ECO:0000313" key="2">
    <source>
        <dbReference type="Proteomes" id="UP000597444"/>
    </source>
</evidence>
<dbReference type="Proteomes" id="UP000597444">
    <property type="component" value="Unassembled WGS sequence"/>
</dbReference>